<comment type="caution">
    <text evidence="2">The sequence shown here is derived from an EMBL/GenBank/DDBJ whole genome shotgun (WGS) entry which is preliminary data.</text>
</comment>
<keyword evidence="3" id="KW-1185">Reference proteome</keyword>
<protein>
    <submittedName>
        <fullName evidence="2">C4-dicarboxylate ABC transporter permease</fullName>
    </submittedName>
</protein>
<dbReference type="Proteomes" id="UP001596457">
    <property type="component" value="Unassembled WGS sequence"/>
</dbReference>
<feature type="transmembrane region" description="Helical" evidence="1">
    <location>
        <begin position="18"/>
        <end position="42"/>
    </location>
</feature>
<keyword evidence="1" id="KW-1133">Transmembrane helix</keyword>
<evidence type="ECO:0000313" key="3">
    <source>
        <dbReference type="Proteomes" id="UP001596457"/>
    </source>
</evidence>
<sequence>FAACTVAKISLDRIVGHLLPFVLVIMGCLALITYIPAISLTLRDAVFNKAPVVAPIGPAPAIGPQ</sequence>
<keyword evidence="1" id="KW-0812">Transmembrane</keyword>
<feature type="non-terminal residue" evidence="2">
    <location>
        <position position="1"/>
    </location>
</feature>
<reference evidence="3" key="1">
    <citation type="journal article" date="2019" name="Int. J. Syst. Evol. Microbiol.">
        <title>The Global Catalogue of Microorganisms (GCM) 10K type strain sequencing project: providing services to taxonomists for standard genome sequencing and annotation.</title>
        <authorList>
            <consortium name="The Broad Institute Genomics Platform"/>
            <consortium name="The Broad Institute Genome Sequencing Center for Infectious Disease"/>
            <person name="Wu L."/>
            <person name="Ma J."/>
        </authorList>
    </citation>
    <scope>NUCLEOTIDE SEQUENCE [LARGE SCALE GENOMIC DNA]</scope>
    <source>
        <strain evidence="3">CCUG 53903</strain>
    </source>
</reference>
<evidence type="ECO:0000313" key="2">
    <source>
        <dbReference type="EMBL" id="MFC7462362.1"/>
    </source>
</evidence>
<evidence type="ECO:0000256" key="1">
    <source>
        <dbReference type="SAM" id="Phobius"/>
    </source>
</evidence>
<dbReference type="EMBL" id="JBHTBZ010000065">
    <property type="protein sequence ID" value="MFC7462362.1"/>
    <property type="molecule type" value="Genomic_DNA"/>
</dbReference>
<keyword evidence="1" id="KW-0472">Membrane</keyword>
<gene>
    <name evidence="2" type="ORF">ACFQU0_18190</name>
</gene>
<proteinExistence type="predicted"/>
<accession>A0ABW2SHN5</accession>
<name>A0ABW2SHN5_9BURK</name>
<organism evidence="2 3">
    <name type="scientific">Hydrogenophaga defluvii</name>
    <dbReference type="NCBI Taxonomy" id="249410"/>
    <lineage>
        <taxon>Bacteria</taxon>
        <taxon>Pseudomonadati</taxon>
        <taxon>Pseudomonadota</taxon>
        <taxon>Betaproteobacteria</taxon>
        <taxon>Burkholderiales</taxon>
        <taxon>Comamonadaceae</taxon>
        <taxon>Hydrogenophaga</taxon>
    </lineage>
</organism>